<dbReference type="OrthoDB" id="7809546at2"/>
<dbReference type="KEGG" id="esj:SJ05684_b56800"/>
<evidence type="ECO:0000259" key="1">
    <source>
        <dbReference type="Pfam" id="PF13378"/>
    </source>
</evidence>
<dbReference type="EMBL" id="CP023068">
    <property type="protein sequence ID" value="ASY66662.1"/>
    <property type="molecule type" value="Genomic_DNA"/>
</dbReference>
<dbReference type="AlphaFoldDB" id="A0A249PLN0"/>
<dbReference type="Pfam" id="PF13378">
    <property type="entry name" value="MR_MLE_C"/>
    <property type="match status" value="1"/>
</dbReference>
<dbReference type="InterPro" id="IPR036849">
    <property type="entry name" value="Enolase-like_C_sf"/>
</dbReference>
<dbReference type="STRING" id="716928.GCA_000261485_03709"/>
<name>A0A249PLN0_9HYPH</name>
<reference evidence="2 3" key="1">
    <citation type="submission" date="2017-08" db="EMBL/GenBank/DDBJ databases">
        <title>Multipartite genome sequences of Sinorhizobium species nodulating soybeans.</title>
        <authorList>
            <person name="Tian C.F."/>
        </authorList>
    </citation>
    <scope>NUCLEOTIDE SEQUENCE [LARGE SCALE GENOMIC DNA]</scope>
    <source>
        <strain evidence="2 3">CCBAU 05684</strain>
        <plasmid evidence="3">psj05684b</plasmid>
    </source>
</reference>
<sequence length="473" mass="51016">MGDAPRISLIEAALFERPVDFRFPFRFGSARVECAPQAFVRVRIADEQGRSAAGWAAEMMMPKWFDKNPALSPDDNVDQLRASLRLAVEGLKSLPANTAFGLHATAEADHHWAAARHGLPPLVASYGLALVDRAVIDALCRLKGVSAAKAVAANLLGITAATAPDLAGFDLVRFLSQLAPVPTLSVRHTIGLADVLRAAELDQEQRRDDGLPQALDEVIAAYGHRHFKIKVSGSPDADVERLASIAWLLGARLDAYQATLDGNEQFESADAVADFLDRVDRDPRLKRLRGSIQFFEQPIARNAALSTSVAALAERIPLEIDESDGDVGAFPRARELGYAGISSKSCKGFYRSLINRARIEKWNAEEGTARYFMSAEDLTTQAGTGLQQDLVLAALVGAGHVERNGHHYVDGMAGAPLDEQAAYLAAHGDLYENARGRARLAIRAGEVRFVSALGAIGLGSFVEPDWSAMVRSS</sequence>
<protein>
    <recommendedName>
        <fullName evidence="1">Enolase C-terminal domain-containing protein</fullName>
    </recommendedName>
</protein>
<dbReference type="eggNOG" id="COG4948">
    <property type="taxonomic scope" value="Bacteria"/>
</dbReference>
<accession>A0A249PLN0</accession>
<keyword evidence="2" id="KW-0614">Plasmid</keyword>
<dbReference type="InterPro" id="IPR029065">
    <property type="entry name" value="Enolase_C-like"/>
</dbReference>
<evidence type="ECO:0000313" key="3">
    <source>
        <dbReference type="Proteomes" id="UP000217211"/>
    </source>
</evidence>
<proteinExistence type="predicted"/>
<dbReference type="RefSeq" id="WP_034856702.1">
    <property type="nucleotide sequence ID" value="NZ_AJQT01000077.1"/>
</dbReference>
<gene>
    <name evidence="2" type="ORF">SJ05684_b56800</name>
</gene>
<dbReference type="Gene3D" id="3.20.20.120">
    <property type="entry name" value="Enolase-like C-terminal domain"/>
    <property type="match status" value="1"/>
</dbReference>
<keyword evidence="3" id="KW-1185">Reference proteome</keyword>
<feature type="domain" description="Enolase C-terminal" evidence="1">
    <location>
        <begin position="215"/>
        <end position="339"/>
    </location>
</feature>
<organism evidence="2 3">
    <name type="scientific">Sinorhizobium sojae CCBAU 05684</name>
    <dbReference type="NCBI Taxonomy" id="716928"/>
    <lineage>
        <taxon>Bacteria</taxon>
        <taxon>Pseudomonadati</taxon>
        <taxon>Pseudomonadota</taxon>
        <taxon>Alphaproteobacteria</taxon>
        <taxon>Hyphomicrobiales</taxon>
        <taxon>Rhizobiaceae</taxon>
        <taxon>Sinorhizobium/Ensifer group</taxon>
        <taxon>Sinorhizobium</taxon>
    </lineage>
</organism>
<geneLocation type="plasmid" evidence="3">
    <name>psj05684b</name>
</geneLocation>
<evidence type="ECO:0000313" key="2">
    <source>
        <dbReference type="EMBL" id="ASY66662.1"/>
    </source>
</evidence>
<dbReference type="Proteomes" id="UP000217211">
    <property type="component" value="Plasmid pSJ05684b"/>
</dbReference>
<dbReference type="SUPFAM" id="SSF51604">
    <property type="entry name" value="Enolase C-terminal domain-like"/>
    <property type="match status" value="1"/>
</dbReference>